<reference evidence="12" key="1">
    <citation type="journal article" date="2012" name="PLoS ONE">
        <title>Complete Mitochondrial Genome of the Free-Living Earwig, Challia fletcheri (Dermaptera: Pygidicranidae) and Phylogeny of Polyneoptera.</title>
        <authorList>
            <person name="Wan X."/>
            <person name="Kim M.I."/>
            <person name="Kim M.J."/>
            <person name="Kim I."/>
        </authorList>
    </citation>
    <scope>NUCLEOTIDE SEQUENCE</scope>
</reference>
<dbReference type="CTD" id="4539"/>
<evidence type="ECO:0000256" key="7">
    <source>
        <dbReference type="ARBA" id="ARBA00023027"/>
    </source>
</evidence>
<evidence type="ECO:0000256" key="3">
    <source>
        <dbReference type="ARBA" id="ARBA00016612"/>
    </source>
</evidence>
<gene>
    <name evidence="12" type="primary">ND4L</name>
</gene>
<evidence type="ECO:0000256" key="11">
    <source>
        <dbReference type="SAM" id="Phobius"/>
    </source>
</evidence>
<evidence type="ECO:0000256" key="2">
    <source>
        <dbReference type="ARBA" id="ARBA00010519"/>
    </source>
</evidence>
<dbReference type="AlphaFoldDB" id="J7EVX4"/>
<comment type="similarity">
    <text evidence="2">Belongs to the complex I subunit 4L family.</text>
</comment>
<comment type="catalytic activity">
    <reaction evidence="10">
        <text>a ubiquinone + NADH + 5 H(+)(in) = a ubiquinol + NAD(+) + 4 H(+)(out)</text>
        <dbReference type="Rhea" id="RHEA:29091"/>
        <dbReference type="Rhea" id="RHEA-COMP:9565"/>
        <dbReference type="Rhea" id="RHEA-COMP:9566"/>
        <dbReference type="ChEBI" id="CHEBI:15378"/>
        <dbReference type="ChEBI" id="CHEBI:16389"/>
        <dbReference type="ChEBI" id="CHEBI:17976"/>
        <dbReference type="ChEBI" id="CHEBI:57540"/>
        <dbReference type="ChEBI" id="CHEBI:57945"/>
        <dbReference type="EC" id="7.1.1.2"/>
    </reaction>
</comment>
<keyword evidence="12" id="KW-0496">Mitochondrion</keyword>
<keyword evidence="4 11" id="KW-0812">Transmembrane</keyword>
<proteinExistence type="inferred from homology"/>
<evidence type="ECO:0000313" key="12">
    <source>
        <dbReference type="EMBL" id="AEP83057.1"/>
    </source>
</evidence>
<dbReference type="InterPro" id="IPR039428">
    <property type="entry name" value="NUOK/Mnh_C1-like"/>
</dbReference>
<geneLocation type="mitochondrion" evidence="12"/>
<feature type="transmembrane region" description="Helical" evidence="11">
    <location>
        <begin position="61"/>
        <end position="81"/>
    </location>
</feature>
<evidence type="ECO:0000256" key="5">
    <source>
        <dbReference type="ARBA" id="ARBA00022967"/>
    </source>
</evidence>
<keyword evidence="5" id="KW-1278">Translocase</keyword>
<keyword evidence="7" id="KW-0520">NAD</keyword>
<evidence type="ECO:0000256" key="6">
    <source>
        <dbReference type="ARBA" id="ARBA00022989"/>
    </source>
</evidence>
<sequence>MMIMPSLMVTSSAILMGLLNTASTRKHLLSTLISIEFTMLNIIMLMILSSNYFNHEIMFSMIMLTLTVCEGALGLSLLISISRSHGNDLFQSFNLL</sequence>
<evidence type="ECO:0000256" key="1">
    <source>
        <dbReference type="ARBA" id="ARBA00004141"/>
    </source>
</evidence>
<keyword evidence="6 11" id="KW-1133">Transmembrane helix</keyword>
<feature type="transmembrane region" description="Helical" evidence="11">
    <location>
        <begin position="31"/>
        <end position="49"/>
    </location>
</feature>
<dbReference type="GO" id="GO:0016020">
    <property type="term" value="C:membrane"/>
    <property type="evidence" value="ECO:0007669"/>
    <property type="project" value="UniProtKB-SubCell"/>
</dbReference>
<dbReference type="GO" id="GO:0008137">
    <property type="term" value="F:NADH dehydrogenase (ubiquinone) activity"/>
    <property type="evidence" value="ECO:0007669"/>
    <property type="project" value="UniProtKB-EC"/>
</dbReference>
<dbReference type="RefSeq" id="YP_006665729.1">
    <property type="nucleotide sequence ID" value="NC_018538.1"/>
</dbReference>
<dbReference type="GeneID" id="13539846"/>
<organism evidence="12">
    <name type="scientific">Challia fletcheri</name>
    <dbReference type="NCBI Taxonomy" id="1091408"/>
    <lineage>
        <taxon>Eukaryota</taxon>
        <taxon>Metazoa</taxon>
        <taxon>Ecdysozoa</taxon>
        <taxon>Arthropoda</taxon>
        <taxon>Hexapoda</taxon>
        <taxon>Insecta</taxon>
        <taxon>Pterygota</taxon>
        <taxon>Neoptera</taxon>
        <taxon>Polyneoptera</taxon>
        <taxon>Dermaptera</taxon>
        <taxon>Neodermaptera</taxon>
        <taxon>Protodermaptera</taxon>
        <taxon>Pygidicranoidea</taxon>
        <taxon>Pygidicranidae</taxon>
        <taxon>Challia</taxon>
    </lineage>
</organism>
<name>J7EVX4_9NEOP</name>
<dbReference type="Pfam" id="PF00420">
    <property type="entry name" value="Oxidored_q2"/>
    <property type="match status" value="1"/>
</dbReference>
<accession>J7EVX4</accession>
<dbReference type="EMBL" id="JN651407">
    <property type="protein sequence ID" value="AEP83057.1"/>
    <property type="molecule type" value="Genomic_DNA"/>
</dbReference>
<dbReference type="Gene3D" id="1.10.287.3510">
    <property type="match status" value="1"/>
</dbReference>
<evidence type="ECO:0000256" key="8">
    <source>
        <dbReference type="ARBA" id="ARBA00023136"/>
    </source>
</evidence>
<protein>
    <recommendedName>
        <fullName evidence="3">NADH-ubiquinone oxidoreductase chain 4L</fullName>
    </recommendedName>
    <alternativeName>
        <fullName evidence="9">NADH dehydrogenase subunit 4L</fullName>
    </alternativeName>
</protein>
<keyword evidence="8 11" id="KW-0472">Membrane</keyword>
<evidence type="ECO:0000256" key="4">
    <source>
        <dbReference type="ARBA" id="ARBA00022692"/>
    </source>
</evidence>
<evidence type="ECO:0000256" key="9">
    <source>
        <dbReference type="ARBA" id="ARBA00031586"/>
    </source>
</evidence>
<comment type="subcellular location">
    <subcellularLocation>
        <location evidence="1">Membrane</location>
        <topology evidence="1">Multi-pass membrane protein</topology>
    </subcellularLocation>
</comment>
<evidence type="ECO:0000256" key="10">
    <source>
        <dbReference type="ARBA" id="ARBA00049551"/>
    </source>
</evidence>